<evidence type="ECO:0000256" key="4">
    <source>
        <dbReference type="ARBA" id="ARBA00022989"/>
    </source>
</evidence>
<comment type="subcellular location">
    <subcellularLocation>
        <location evidence="1">Membrane</location>
        <topology evidence="1">Multi-pass membrane protein</topology>
    </subcellularLocation>
</comment>
<accession>A0A2W5A723</accession>
<keyword evidence="4 6" id="KW-1133">Transmembrane helix</keyword>
<dbReference type="Pfam" id="PF04241">
    <property type="entry name" value="DUF423"/>
    <property type="match status" value="1"/>
</dbReference>
<keyword evidence="5 6" id="KW-0472">Membrane</keyword>
<evidence type="ECO:0000313" key="9">
    <source>
        <dbReference type="Proteomes" id="UP000249557"/>
    </source>
</evidence>
<comment type="caution">
    <text evidence="8">The sequence shown here is derived from an EMBL/GenBank/DDBJ whole genome shotgun (WGS) entry which is preliminary data.</text>
</comment>
<evidence type="ECO:0000256" key="2">
    <source>
        <dbReference type="ARBA" id="ARBA00009694"/>
    </source>
</evidence>
<evidence type="ECO:0000256" key="7">
    <source>
        <dbReference type="SAM" id="SignalP"/>
    </source>
</evidence>
<gene>
    <name evidence="8" type="ORF">DI626_00305</name>
</gene>
<sequence length="127" mass="12989">MKTPRAYHIFAALAGLLGLYGIAASAIAAHAIPDAHAAARVSTAALYALIHAAVLLGWSNKGLPEILVKGLLVCGVVFFSGSLTLTYGVGLSGFTKLAPIGGTILLLGWFSLILASVRSALTSSRTL</sequence>
<evidence type="ECO:0000256" key="3">
    <source>
        <dbReference type="ARBA" id="ARBA00022692"/>
    </source>
</evidence>
<dbReference type="InterPro" id="IPR006696">
    <property type="entry name" value="DUF423"/>
</dbReference>
<organism evidence="8 9">
    <name type="scientific">Micavibrio aeruginosavorus</name>
    <dbReference type="NCBI Taxonomy" id="349221"/>
    <lineage>
        <taxon>Bacteria</taxon>
        <taxon>Pseudomonadati</taxon>
        <taxon>Bdellovibrionota</taxon>
        <taxon>Bdellovibrionia</taxon>
        <taxon>Bdellovibrionales</taxon>
        <taxon>Pseudobdellovibrionaceae</taxon>
        <taxon>Micavibrio</taxon>
    </lineage>
</organism>
<dbReference type="PANTHER" id="PTHR43461">
    <property type="entry name" value="TRANSMEMBRANE PROTEIN 256"/>
    <property type="match status" value="1"/>
</dbReference>
<proteinExistence type="inferred from homology"/>
<evidence type="ECO:0000256" key="1">
    <source>
        <dbReference type="ARBA" id="ARBA00004141"/>
    </source>
</evidence>
<feature type="transmembrane region" description="Helical" evidence="6">
    <location>
        <begin position="97"/>
        <end position="117"/>
    </location>
</feature>
<dbReference type="GO" id="GO:0016020">
    <property type="term" value="C:membrane"/>
    <property type="evidence" value="ECO:0007669"/>
    <property type="project" value="UniProtKB-SubCell"/>
</dbReference>
<feature type="signal peptide" evidence="7">
    <location>
        <begin position="1"/>
        <end position="28"/>
    </location>
</feature>
<evidence type="ECO:0000256" key="5">
    <source>
        <dbReference type="ARBA" id="ARBA00023136"/>
    </source>
</evidence>
<evidence type="ECO:0000256" key="6">
    <source>
        <dbReference type="SAM" id="Phobius"/>
    </source>
</evidence>
<name>A0A2W5A723_9BACT</name>
<dbReference type="PANTHER" id="PTHR43461:SF1">
    <property type="entry name" value="TRANSMEMBRANE PROTEIN 256"/>
    <property type="match status" value="1"/>
</dbReference>
<protein>
    <submittedName>
        <fullName evidence="8">DUF423 domain-containing protein</fullName>
    </submittedName>
</protein>
<feature type="transmembrane region" description="Helical" evidence="6">
    <location>
        <begin position="38"/>
        <end position="58"/>
    </location>
</feature>
<evidence type="ECO:0000313" key="8">
    <source>
        <dbReference type="EMBL" id="PZO89027.1"/>
    </source>
</evidence>
<dbReference type="EMBL" id="QFNK01000002">
    <property type="protein sequence ID" value="PZO89027.1"/>
    <property type="molecule type" value="Genomic_DNA"/>
</dbReference>
<comment type="similarity">
    <text evidence="2">Belongs to the UPF0382 family.</text>
</comment>
<reference evidence="8 9" key="1">
    <citation type="submission" date="2017-08" db="EMBL/GenBank/DDBJ databases">
        <title>Infants hospitalized years apart are colonized by the same room-sourced microbial strains.</title>
        <authorList>
            <person name="Brooks B."/>
            <person name="Olm M.R."/>
            <person name="Firek B.A."/>
            <person name="Baker R."/>
            <person name="Thomas B.C."/>
            <person name="Morowitz M.J."/>
            <person name="Banfield J.F."/>
        </authorList>
    </citation>
    <scope>NUCLEOTIDE SEQUENCE [LARGE SCALE GENOMIC DNA]</scope>
    <source>
        <strain evidence="8">S2_018_000_R2_104</strain>
    </source>
</reference>
<feature type="transmembrane region" description="Helical" evidence="6">
    <location>
        <begin position="70"/>
        <end position="91"/>
    </location>
</feature>
<keyword evidence="3 6" id="KW-0812">Transmembrane</keyword>
<keyword evidence="7" id="KW-0732">Signal</keyword>
<dbReference type="Proteomes" id="UP000249557">
    <property type="component" value="Unassembled WGS sequence"/>
</dbReference>
<feature type="chain" id="PRO_5016013888" evidence="7">
    <location>
        <begin position="29"/>
        <end position="127"/>
    </location>
</feature>
<dbReference type="AlphaFoldDB" id="A0A2W5A723"/>